<dbReference type="InterPro" id="IPR037923">
    <property type="entry name" value="HTH-like"/>
</dbReference>
<dbReference type="Gene3D" id="1.10.10.60">
    <property type="entry name" value="Homeodomain-like"/>
    <property type="match status" value="2"/>
</dbReference>
<dbReference type="SUPFAM" id="SSF46689">
    <property type="entry name" value="Homeodomain-like"/>
    <property type="match status" value="2"/>
</dbReference>
<evidence type="ECO:0000256" key="1">
    <source>
        <dbReference type="ARBA" id="ARBA00023015"/>
    </source>
</evidence>
<dbReference type="PROSITE" id="PS01124">
    <property type="entry name" value="HTH_ARAC_FAMILY_2"/>
    <property type="match status" value="1"/>
</dbReference>
<keyword evidence="3" id="KW-0804">Transcription</keyword>
<dbReference type="EMBL" id="JACRTP010000010">
    <property type="protein sequence ID" value="MBC8629902.1"/>
    <property type="molecule type" value="Genomic_DNA"/>
</dbReference>
<dbReference type="Pfam" id="PF12833">
    <property type="entry name" value="HTH_18"/>
    <property type="match status" value="1"/>
</dbReference>
<dbReference type="Pfam" id="PF02311">
    <property type="entry name" value="AraC_binding"/>
    <property type="match status" value="1"/>
</dbReference>
<keyword evidence="1" id="KW-0805">Transcription regulation</keyword>
<dbReference type="PANTHER" id="PTHR43280">
    <property type="entry name" value="ARAC-FAMILY TRANSCRIPTIONAL REGULATOR"/>
    <property type="match status" value="1"/>
</dbReference>
<dbReference type="Gene3D" id="2.60.120.280">
    <property type="entry name" value="Regulatory protein AraC"/>
    <property type="match status" value="1"/>
</dbReference>
<evidence type="ECO:0000256" key="3">
    <source>
        <dbReference type="ARBA" id="ARBA00023163"/>
    </source>
</evidence>
<gene>
    <name evidence="5" type="ORF">H8712_15055</name>
</gene>
<evidence type="ECO:0000256" key="2">
    <source>
        <dbReference type="ARBA" id="ARBA00023125"/>
    </source>
</evidence>
<accession>A0ABR7PES3</accession>
<dbReference type="InterPro" id="IPR018062">
    <property type="entry name" value="HTH_AraC-typ_CS"/>
</dbReference>
<protein>
    <submittedName>
        <fullName evidence="5">AraC family transcriptional regulator</fullName>
    </submittedName>
</protein>
<keyword evidence="6" id="KW-1185">Reference proteome</keyword>
<dbReference type="SUPFAM" id="SSF51215">
    <property type="entry name" value="Regulatory protein AraC"/>
    <property type="match status" value="1"/>
</dbReference>
<proteinExistence type="predicted"/>
<dbReference type="Proteomes" id="UP000661649">
    <property type="component" value="Unassembled WGS sequence"/>
</dbReference>
<evidence type="ECO:0000313" key="5">
    <source>
        <dbReference type="EMBL" id="MBC8629902.1"/>
    </source>
</evidence>
<dbReference type="InterPro" id="IPR018060">
    <property type="entry name" value="HTH_AraC"/>
</dbReference>
<reference evidence="5 6" key="1">
    <citation type="submission" date="2020-08" db="EMBL/GenBank/DDBJ databases">
        <title>Genome public.</title>
        <authorList>
            <person name="Liu C."/>
            <person name="Sun Q."/>
        </authorList>
    </citation>
    <scope>NUCLEOTIDE SEQUENCE [LARGE SCALE GENOMIC DNA]</scope>
    <source>
        <strain evidence="5 6">3_YM_SP_D4_24.mj</strain>
    </source>
</reference>
<feature type="domain" description="HTH araC/xylS-type" evidence="4">
    <location>
        <begin position="187"/>
        <end position="285"/>
    </location>
</feature>
<dbReference type="PROSITE" id="PS00041">
    <property type="entry name" value="HTH_ARAC_FAMILY_1"/>
    <property type="match status" value="1"/>
</dbReference>
<dbReference type="SMART" id="SM00342">
    <property type="entry name" value="HTH_ARAC"/>
    <property type="match status" value="1"/>
</dbReference>
<name>A0ABR7PES3_9FIRM</name>
<dbReference type="CDD" id="cd06986">
    <property type="entry name" value="cupin_MmsR-like_N"/>
    <property type="match status" value="1"/>
</dbReference>
<dbReference type="InterPro" id="IPR009057">
    <property type="entry name" value="Homeodomain-like_sf"/>
</dbReference>
<evidence type="ECO:0000259" key="4">
    <source>
        <dbReference type="PROSITE" id="PS01124"/>
    </source>
</evidence>
<dbReference type="PANTHER" id="PTHR43280:SF2">
    <property type="entry name" value="HTH-TYPE TRANSCRIPTIONAL REGULATOR EXSA"/>
    <property type="match status" value="1"/>
</dbReference>
<dbReference type="RefSeq" id="WP_117457196.1">
    <property type="nucleotide sequence ID" value="NZ_JACRTP010000010.1"/>
</dbReference>
<comment type="caution">
    <text evidence="5">The sequence shown here is derived from an EMBL/GenBank/DDBJ whole genome shotgun (WGS) entry which is preliminary data.</text>
</comment>
<evidence type="ECO:0000313" key="6">
    <source>
        <dbReference type="Proteomes" id="UP000661649"/>
    </source>
</evidence>
<sequence length="303" mass="35278">MTQVTAYTNEGRYKCLEDLPIDSAELSLGYCGWERCYPGHRFGPNKRTYYVLHIITNGKGKLEKNGEVFHLTTGDAFLLCPEEEAWYEADKKEPWAYAWIGLYGYKVKKVMQYAGFSKEKSIRSLKCTALLKSYVDEILEVHRLTTEESMRRNGYLNLFLATLIEDNEKFNTKTMPEHTYPGTVYVEHAMEYIKHHYREKIKINELAEYIGINRSYLTNMFKKTIGCSPQEYLVEFRMEKAKNLLKNTDMPINAVAEAVGYSDQLAFSKMFRLYTNISPKAFRQTKEELVFENRKGAFHGEIG</sequence>
<organism evidence="5 6">
    <name type="scientific">Blautia stercoris</name>
    <dbReference type="NCBI Taxonomy" id="871664"/>
    <lineage>
        <taxon>Bacteria</taxon>
        <taxon>Bacillati</taxon>
        <taxon>Bacillota</taxon>
        <taxon>Clostridia</taxon>
        <taxon>Lachnospirales</taxon>
        <taxon>Lachnospiraceae</taxon>
        <taxon>Blautia</taxon>
    </lineage>
</organism>
<dbReference type="InterPro" id="IPR003313">
    <property type="entry name" value="AraC-bd"/>
</dbReference>
<keyword evidence="2" id="KW-0238">DNA-binding</keyword>